<dbReference type="OrthoDB" id="1952449at2"/>
<dbReference type="EMBL" id="AYSO01000014">
    <property type="protein sequence ID" value="KIE47559.1"/>
    <property type="molecule type" value="Genomic_DNA"/>
</dbReference>
<evidence type="ECO:0000313" key="2">
    <source>
        <dbReference type="EMBL" id="KIE47559.1"/>
    </source>
</evidence>
<dbReference type="Proteomes" id="UP000031366">
    <property type="component" value="Unassembled WGS sequence"/>
</dbReference>
<evidence type="ECO:0000256" key="1">
    <source>
        <dbReference type="SAM" id="MobiDB-lite"/>
    </source>
</evidence>
<dbReference type="RefSeq" id="WP_039631575.1">
    <property type="nucleotide sequence ID" value="NZ_AYSO01000014.1"/>
</dbReference>
<evidence type="ECO:0000313" key="3">
    <source>
        <dbReference type="Proteomes" id="UP000031366"/>
    </source>
</evidence>
<comment type="caution">
    <text evidence="2">The sequence shown here is derived from an EMBL/GenBank/DDBJ whole genome shotgun (WGS) entry which is preliminary data.</text>
</comment>
<reference evidence="2 3" key="1">
    <citation type="journal article" date="2015" name="Infect. Genet. Evol.">
        <title>Genomic sequences of six botulinum neurotoxin-producing strains representing three clostridial species illustrate the mobility and diversity of botulinum neurotoxin genes.</title>
        <authorList>
            <person name="Smith T.J."/>
            <person name="Hill K.K."/>
            <person name="Xie G."/>
            <person name="Foley B.T."/>
            <person name="Williamson C.H."/>
            <person name="Foster J.T."/>
            <person name="Johnson S.L."/>
            <person name="Chertkov O."/>
            <person name="Teshima H."/>
            <person name="Gibbons H.S."/>
            <person name="Johnsky L.A."/>
            <person name="Karavis M.A."/>
            <person name="Smith L.A."/>
        </authorList>
    </citation>
    <scope>NUCLEOTIDE SEQUENCE [LARGE SCALE GENOMIC DNA]</scope>
    <source>
        <strain evidence="2 3">CDC 2741</strain>
    </source>
</reference>
<name>A0A0C1U436_9CLOT</name>
<gene>
    <name evidence="2" type="ORF">U732_3118</name>
</gene>
<dbReference type="AlphaFoldDB" id="A0A0C1U436"/>
<accession>A0A0C1U436</accession>
<sequence length="290" mass="33548">MGRRKPSMFSKNYEKQMRKRKRKYVMLILACIAAVAVIIFSSPIKQSLLNVKNTITLNKDNKNEKSENITNNDKEDNKDKKEDNKDKIDNKNKEDNKEGNKEENLKEEAAKPKTTQEEKEIKLNDNATVKVVIENKNNDKKIISISNVENTTSDISPSGKQAVFEEKKEQRIFLMNVNGDLKEITKKEYVSTENEIFSKESVLQHNPGYLWGGNPKFVDEKNIAYISYLPWINEDRNQYVWMINLQNLEHTGYYNLTGKDIKFGNIEEKGLIINIDGKVNFLNGEGNIVY</sequence>
<organism evidence="2 3">
    <name type="scientific">Clostridium argentinense CDC 2741</name>
    <dbReference type="NCBI Taxonomy" id="1418104"/>
    <lineage>
        <taxon>Bacteria</taxon>
        <taxon>Bacillati</taxon>
        <taxon>Bacillota</taxon>
        <taxon>Clostridia</taxon>
        <taxon>Eubacteriales</taxon>
        <taxon>Clostridiaceae</taxon>
        <taxon>Clostridium</taxon>
    </lineage>
</organism>
<keyword evidence="3" id="KW-1185">Reference proteome</keyword>
<feature type="region of interest" description="Disordered" evidence="1">
    <location>
        <begin position="63"/>
        <end position="121"/>
    </location>
</feature>
<dbReference type="STRING" id="29341.RSJ17_09275"/>
<proteinExistence type="predicted"/>
<protein>
    <submittedName>
        <fullName evidence="2">Uncharacterized protein</fullName>
    </submittedName>
</protein>